<organism evidence="2 3">
    <name type="scientific">Hypsibius exemplaris</name>
    <name type="common">Freshwater tardigrade</name>
    <dbReference type="NCBI Taxonomy" id="2072580"/>
    <lineage>
        <taxon>Eukaryota</taxon>
        <taxon>Metazoa</taxon>
        <taxon>Ecdysozoa</taxon>
        <taxon>Tardigrada</taxon>
        <taxon>Eutardigrada</taxon>
        <taxon>Parachela</taxon>
        <taxon>Hypsibioidea</taxon>
        <taxon>Hypsibiidae</taxon>
        <taxon>Hypsibius</taxon>
    </lineage>
</organism>
<gene>
    <name evidence="2" type="ORF">BV898_00917</name>
</gene>
<keyword evidence="3" id="KW-1185">Reference proteome</keyword>
<dbReference type="Proteomes" id="UP000192578">
    <property type="component" value="Unassembled WGS sequence"/>
</dbReference>
<dbReference type="AlphaFoldDB" id="A0A1W0XD45"/>
<comment type="caution">
    <text evidence="2">The sequence shown here is derived from an EMBL/GenBank/DDBJ whole genome shotgun (WGS) entry which is preliminary data.</text>
</comment>
<evidence type="ECO:0000313" key="3">
    <source>
        <dbReference type="Proteomes" id="UP000192578"/>
    </source>
</evidence>
<dbReference type="OrthoDB" id="10068890at2759"/>
<reference evidence="3" key="1">
    <citation type="submission" date="2017-01" db="EMBL/GenBank/DDBJ databases">
        <title>Comparative genomics of anhydrobiosis in the tardigrade Hypsibius dujardini.</title>
        <authorList>
            <person name="Yoshida Y."/>
            <person name="Koutsovoulos G."/>
            <person name="Laetsch D."/>
            <person name="Stevens L."/>
            <person name="Kumar S."/>
            <person name="Horikawa D."/>
            <person name="Ishino K."/>
            <person name="Komine S."/>
            <person name="Tomita M."/>
            <person name="Blaxter M."/>
            <person name="Arakawa K."/>
        </authorList>
    </citation>
    <scope>NUCLEOTIDE SEQUENCE [LARGE SCALE GENOMIC DNA]</scope>
    <source>
        <strain evidence="3">Z151</strain>
    </source>
</reference>
<feature type="compositionally biased region" description="Polar residues" evidence="1">
    <location>
        <begin position="59"/>
        <end position="132"/>
    </location>
</feature>
<dbReference type="EMBL" id="MTYJ01000003">
    <property type="protein sequence ID" value="OQV25231.1"/>
    <property type="molecule type" value="Genomic_DNA"/>
</dbReference>
<evidence type="ECO:0000313" key="2">
    <source>
        <dbReference type="EMBL" id="OQV25231.1"/>
    </source>
</evidence>
<feature type="region of interest" description="Disordered" evidence="1">
    <location>
        <begin position="53"/>
        <end position="152"/>
    </location>
</feature>
<sequence>MAADKSSDEVTRQYVAFSEDVLSAQIAKLTETVHQQNNTINNLSAAILQLSGRYGGDASSPSASPTVSRVAGSSSGPSRQPTSTPKRQSNVTIAPRGSANQSASKIPTFNRTPHQQKRLTTYSDINGHSSGHPTKKARTSGSNGNNFLPGLEEHEQPHSLEELTVDGSSLSAATQDQKAQEAKNHLLTWLEALRETTPFIDRIQIVRARLCSDWMAVRPEELLGRLRVAGMEDVPSRKDFMDSVADIGPGIVRGRSVKFGRETRRALAIPRMHFNTAELNMIDNGYLRDSLNVVASHEDEDEDADGDGGLLEE</sequence>
<protein>
    <submittedName>
        <fullName evidence="2">Uncharacterized protein</fullName>
    </submittedName>
</protein>
<evidence type="ECO:0000256" key="1">
    <source>
        <dbReference type="SAM" id="MobiDB-lite"/>
    </source>
</evidence>
<accession>A0A1W0XD45</accession>
<proteinExistence type="predicted"/>
<name>A0A1W0XD45_HYPEX</name>